<evidence type="ECO:0000313" key="5">
    <source>
        <dbReference type="Proteomes" id="UP000027822"/>
    </source>
</evidence>
<evidence type="ECO:0000313" key="4">
    <source>
        <dbReference type="EMBL" id="KEK17815.1"/>
    </source>
</evidence>
<dbReference type="InterPro" id="IPR021729">
    <property type="entry name" value="DUF3298"/>
</dbReference>
<dbReference type="RefSeq" id="WP_034642337.1">
    <property type="nucleotide sequence ID" value="NZ_CBCSJC010000022.1"/>
</dbReference>
<dbReference type="Pfam" id="PF13739">
    <property type="entry name" value="PdaC"/>
    <property type="match status" value="1"/>
</dbReference>
<organism evidence="4 5">
    <name type="scientific">Bacillus manliponensis</name>
    <dbReference type="NCBI Taxonomy" id="574376"/>
    <lineage>
        <taxon>Bacteria</taxon>
        <taxon>Bacillati</taxon>
        <taxon>Bacillota</taxon>
        <taxon>Bacilli</taxon>
        <taxon>Bacillales</taxon>
        <taxon>Bacillaceae</taxon>
        <taxon>Bacillus</taxon>
        <taxon>Bacillus cereus group</taxon>
    </lineage>
</organism>
<dbReference type="STRING" id="574376.BAMA_10690"/>
<evidence type="ECO:0000256" key="1">
    <source>
        <dbReference type="SAM" id="SignalP"/>
    </source>
</evidence>
<dbReference type="OrthoDB" id="5637at2"/>
<proteinExistence type="predicted"/>
<gene>
    <name evidence="4" type="ORF">BAMA_10690</name>
</gene>
<reference evidence="4 5" key="1">
    <citation type="submission" date="2014-06" db="EMBL/GenBank/DDBJ databases">
        <title>Draft genome sequence of Bacillus manliponensis JCM 15802 (MCCC 1A00708).</title>
        <authorList>
            <person name="Lai Q."/>
            <person name="Liu Y."/>
            <person name="Shao Z."/>
        </authorList>
    </citation>
    <scope>NUCLEOTIDE SEQUENCE [LARGE SCALE GENOMIC DNA]</scope>
    <source>
        <strain evidence="4 5">JCM 15802</strain>
    </source>
</reference>
<feature type="signal peptide" evidence="1">
    <location>
        <begin position="1"/>
        <end position="24"/>
    </location>
</feature>
<evidence type="ECO:0000259" key="3">
    <source>
        <dbReference type="Pfam" id="PF13739"/>
    </source>
</evidence>
<dbReference type="Gene3D" id="3.30.565.40">
    <property type="entry name" value="Fervidobacterium nodosum Rt17-B1 like"/>
    <property type="match status" value="1"/>
</dbReference>
<dbReference type="Proteomes" id="UP000027822">
    <property type="component" value="Unassembled WGS sequence"/>
</dbReference>
<dbReference type="eggNOG" id="COG5513">
    <property type="taxonomic scope" value="Bacteria"/>
</dbReference>
<dbReference type="InterPro" id="IPR025303">
    <property type="entry name" value="PdaC"/>
</dbReference>
<dbReference type="EMBL" id="JOTN01000021">
    <property type="protein sequence ID" value="KEK17815.1"/>
    <property type="molecule type" value="Genomic_DNA"/>
</dbReference>
<evidence type="ECO:0000259" key="2">
    <source>
        <dbReference type="Pfam" id="PF11738"/>
    </source>
</evidence>
<keyword evidence="5" id="KW-1185">Reference proteome</keyword>
<name>A0A073JU35_9BACI</name>
<feature type="chain" id="PRO_5001690612" evidence="1">
    <location>
        <begin position="25"/>
        <end position="247"/>
    </location>
</feature>
<keyword evidence="1" id="KW-0732">Signal</keyword>
<protein>
    <submittedName>
        <fullName evidence="4">Ferritin</fullName>
    </submittedName>
</protein>
<accession>A0A073JU35</accession>
<feature type="domain" description="DUF3298" evidence="2">
    <location>
        <begin position="154"/>
        <end position="228"/>
    </location>
</feature>
<dbReference type="InterPro" id="IPR037126">
    <property type="entry name" value="PdaC/RsiV-like_sf"/>
</dbReference>
<feature type="domain" description="Deacetylase PdaC" evidence="3">
    <location>
        <begin position="40"/>
        <end position="136"/>
    </location>
</feature>
<sequence length="247" mass="29063">MKKRIFFMLLLLSCLTIVPNYISASQPSNMTIHINTSTQKGKNPYFEYEISYPQFSGIPDKQFQQKLNHYYKKKTHHFKKKLEKDAKTYYEAAKESDAHFLPYSATVDYKVTLNKAPLLSLYVNYYQYTGGAHGMYEWKAATLDVSQKKLLHLADLFKEDSNYDKIVREEMARQIKQNETMYFPDATDKVMSEKKLKYFLEKDNLVIYFPLYEIAPYASGIPQFPIPYTLLTEELKPEYKNILIDNP</sequence>
<dbReference type="AlphaFoldDB" id="A0A073JU35"/>
<dbReference type="Pfam" id="PF11738">
    <property type="entry name" value="DUF3298"/>
    <property type="match status" value="1"/>
</dbReference>
<comment type="caution">
    <text evidence="4">The sequence shown here is derived from an EMBL/GenBank/DDBJ whole genome shotgun (WGS) entry which is preliminary data.</text>
</comment>
<dbReference type="Gene3D" id="3.90.640.20">
    <property type="entry name" value="Heat-shock cognate protein, ATPase"/>
    <property type="match status" value="1"/>
</dbReference>